<organism evidence="1">
    <name type="scientific">Streptococcus pneumoniae</name>
    <dbReference type="NCBI Taxonomy" id="1313"/>
    <lineage>
        <taxon>Bacteria</taxon>
        <taxon>Bacillati</taxon>
        <taxon>Bacillota</taxon>
        <taxon>Bacilli</taxon>
        <taxon>Lactobacillales</taxon>
        <taxon>Streptococcaceae</taxon>
        <taxon>Streptococcus</taxon>
    </lineage>
</organism>
<gene>
    <name evidence="1" type="ORF">SAMEA2554242_00008</name>
</gene>
<evidence type="ECO:0000313" key="1">
    <source>
        <dbReference type="EMBL" id="VNQ65380.1"/>
    </source>
</evidence>
<dbReference type="AlphaFoldDB" id="A0A4J2EAY1"/>
<dbReference type="EMBL" id="CAATIQ010000001">
    <property type="protein sequence ID" value="VNQ65380.1"/>
    <property type="molecule type" value="Genomic_DNA"/>
</dbReference>
<proteinExistence type="predicted"/>
<protein>
    <submittedName>
        <fullName evidence="1">Phage protein</fullName>
    </submittedName>
</protein>
<sequence>MKLIGVRFSRYNLTFSRSFLYVLILNHLFKNVKKFANFLDNFLKGGEEMRPRRYPYSGKKESTLVKADPELVEKILRNTSFLEHLQVLLATKP</sequence>
<accession>A0A4J2EAY1</accession>
<reference evidence="1" key="1">
    <citation type="submission" date="2019-04" db="EMBL/GenBank/DDBJ databases">
        <authorList>
            <consortium name="Pathogen Informatics"/>
        </authorList>
    </citation>
    <scope>NUCLEOTIDE SEQUENCE</scope>
    <source>
        <strain evidence="1">GPSC10</strain>
    </source>
</reference>
<name>A0A4J2EAY1_STREE</name>